<reference evidence="3" key="1">
    <citation type="journal article" date="2017" name="Nat. Commun.">
        <title>The asparagus genome sheds light on the origin and evolution of a young Y chromosome.</title>
        <authorList>
            <person name="Harkess A."/>
            <person name="Zhou J."/>
            <person name="Xu C."/>
            <person name="Bowers J.E."/>
            <person name="Van der Hulst R."/>
            <person name="Ayyampalayam S."/>
            <person name="Mercati F."/>
            <person name="Riccardi P."/>
            <person name="McKain M.R."/>
            <person name="Kakrana A."/>
            <person name="Tang H."/>
            <person name="Ray J."/>
            <person name="Groenendijk J."/>
            <person name="Arikit S."/>
            <person name="Mathioni S.M."/>
            <person name="Nakano M."/>
            <person name="Shan H."/>
            <person name="Telgmann-Rauber A."/>
            <person name="Kanno A."/>
            <person name="Yue Z."/>
            <person name="Chen H."/>
            <person name="Li W."/>
            <person name="Chen Y."/>
            <person name="Xu X."/>
            <person name="Zhang Y."/>
            <person name="Luo S."/>
            <person name="Chen H."/>
            <person name="Gao J."/>
            <person name="Mao Z."/>
            <person name="Pires J.C."/>
            <person name="Luo M."/>
            <person name="Kudrna D."/>
            <person name="Wing R.A."/>
            <person name="Meyers B.C."/>
            <person name="Yi K."/>
            <person name="Kong H."/>
            <person name="Lavrijsen P."/>
            <person name="Sunseri F."/>
            <person name="Falavigna A."/>
            <person name="Ye Y."/>
            <person name="Leebens-Mack J.H."/>
            <person name="Chen G."/>
        </authorList>
    </citation>
    <scope>NUCLEOTIDE SEQUENCE [LARGE SCALE GENOMIC DNA]</scope>
    <source>
        <strain evidence="3">cv. DH0086</strain>
    </source>
</reference>
<dbReference type="PANTHER" id="PTHR21654">
    <property type="entry name" value="FI21293P1"/>
    <property type="match status" value="1"/>
</dbReference>
<dbReference type="AlphaFoldDB" id="A0A5P1EEQ2"/>
<keyword evidence="3" id="KW-1185">Reference proteome</keyword>
<sequence length="131" mass="15274">MNSSSSLGFESDDNDEATEEGPSGGRKRKRGDDSGSSGGGTRKMMTFFEGLMRQVMERQEAMQQRFLEVIEKREHDRMIREEAWWRRGRRCRRLACRGEQPCRLRSVATTRFREYAAIISFPAKKLHTRKP</sequence>
<dbReference type="Proteomes" id="UP000243459">
    <property type="component" value="Chromosome 7"/>
</dbReference>
<dbReference type="EMBL" id="CM007387">
    <property type="protein sequence ID" value="ONK63191.1"/>
    <property type="molecule type" value="Genomic_DNA"/>
</dbReference>
<evidence type="ECO:0000256" key="1">
    <source>
        <dbReference type="SAM" id="MobiDB-lite"/>
    </source>
</evidence>
<evidence type="ECO:0000313" key="2">
    <source>
        <dbReference type="EMBL" id="ONK63191.1"/>
    </source>
</evidence>
<evidence type="ECO:0000313" key="3">
    <source>
        <dbReference type="Proteomes" id="UP000243459"/>
    </source>
</evidence>
<proteinExistence type="predicted"/>
<dbReference type="PANTHER" id="PTHR21654:SF84">
    <property type="entry name" value="SI:DKEY-66I24.7"/>
    <property type="match status" value="1"/>
</dbReference>
<accession>A0A5P1EEQ2</accession>
<feature type="compositionally biased region" description="Acidic residues" evidence="1">
    <location>
        <begin position="10"/>
        <end position="19"/>
    </location>
</feature>
<feature type="region of interest" description="Disordered" evidence="1">
    <location>
        <begin position="1"/>
        <end position="44"/>
    </location>
</feature>
<name>A0A5P1EEQ2_ASPOF</name>
<dbReference type="Gramene" id="ONK63191">
    <property type="protein sequence ID" value="ONK63191"/>
    <property type="gene ID" value="A4U43_C07F12340"/>
</dbReference>
<gene>
    <name evidence="2" type="ORF">A4U43_C07F12340</name>
</gene>
<protein>
    <submittedName>
        <fullName evidence="2">Uncharacterized protein</fullName>
    </submittedName>
</protein>
<organism evidence="2 3">
    <name type="scientific">Asparagus officinalis</name>
    <name type="common">Garden asparagus</name>
    <dbReference type="NCBI Taxonomy" id="4686"/>
    <lineage>
        <taxon>Eukaryota</taxon>
        <taxon>Viridiplantae</taxon>
        <taxon>Streptophyta</taxon>
        <taxon>Embryophyta</taxon>
        <taxon>Tracheophyta</taxon>
        <taxon>Spermatophyta</taxon>
        <taxon>Magnoliopsida</taxon>
        <taxon>Liliopsida</taxon>
        <taxon>Asparagales</taxon>
        <taxon>Asparagaceae</taxon>
        <taxon>Asparagoideae</taxon>
        <taxon>Asparagus</taxon>
    </lineage>
</organism>